<sequence length="227" mass="25332">MEATTLRWRYPCATPAGRCRTVAIESHEQFAPNLRGGLEMTQRTQVVGYVRASSIVQNPARQLEAIGHVDRVVAEKLSGGTRQDRAALEERIRRVRDTDLVLVASMGRLARSLRELRSIIDEPLANGATVEFIKEGQTYSLGHFNALANLLLNMLGSFADFERELIRERQAESTQLAKHAGRSRKPAQLQLDEIRKLLGTGVSKAEIARLFNVDRSIIYHVLAATES</sequence>
<dbReference type="InterPro" id="IPR006119">
    <property type="entry name" value="Resolv_N"/>
</dbReference>
<dbReference type="PROSITE" id="PS51736">
    <property type="entry name" value="RECOMBINASES_3"/>
    <property type="match status" value="1"/>
</dbReference>
<organism evidence="7 8">
    <name type="scientific">Agromyces ramosus</name>
    <dbReference type="NCBI Taxonomy" id="33879"/>
    <lineage>
        <taxon>Bacteria</taxon>
        <taxon>Bacillati</taxon>
        <taxon>Actinomycetota</taxon>
        <taxon>Actinomycetes</taxon>
        <taxon>Micrococcales</taxon>
        <taxon>Microbacteriaceae</taxon>
        <taxon>Agromyces</taxon>
    </lineage>
</organism>
<name>A0ABU0RFF9_9MICO</name>
<evidence type="ECO:0000259" key="6">
    <source>
        <dbReference type="PROSITE" id="PS51736"/>
    </source>
</evidence>
<dbReference type="SMART" id="SM00857">
    <property type="entry name" value="Resolvase"/>
    <property type="match status" value="1"/>
</dbReference>
<feature type="domain" description="Resolvase/invertase-type recombinase catalytic" evidence="6">
    <location>
        <begin position="45"/>
        <end position="181"/>
    </location>
</feature>
<dbReference type="Gene3D" id="1.10.10.60">
    <property type="entry name" value="Homeodomain-like"/>
    <property type="match status" value="1"/>
</dbReference>
<feature type="active site" description="O-(5'-phospho-DNA)-serine intermediate" evidence="5">
    <location>
        <position position="53"/>
    </location>
</feature>
<evidence type="ECO:0000313" key="8">
    <source>
        <dbReference type="Proteomes" id="UP001239083"/>
    </source>
</evidence>
<dbReference type="InterPro" id="IPR006118">
    <property type="entry name" value="Recombinase_CS"/>
</dbReference>
<dbReference type="PANTHER" id="PTHR30461">
    <property type="entry name" value="DNA-INVERTASE FROM LAMBDOID PROPHAGE"/>
    <property type="match status" value="1"/>
</dbReference>
<dbReference type="CDD" id="cd03768">
    <property type="entry name" value="SR_ResInv"/>
    <property type="match status" value="1"/>
</dbReference>
<comment type="caution">
    <text evidence="7">The sequence shown here is derived from an EMBL/GenBank/DDBJ whole genome shotgun (WGS) entry which is preliminary data.</text>
</comment>
<dbReference type="PANTHER" id="PTHR30461:SF26">
    <property type="entry name" value="RESOLVASE HOMOLOG YNEB"/>
    <property type="match status" value="1"/>
</dbReference>
<dbReference type="InterPro" id="IPR050639">
    <property type="entry name" value="SSR_resolvase"/>
</dbReference>
<evidence type="ECO:0000256" key="2">
    <source>
        <dbReference type="ARBA" id="ARBA00022908"/>
    </source>
</evidence>
<dbReference type="Gene3D" id="3.40.50.1390">
    <property type="entry name" value="Resolvase, N-terminal catalytic domain"/>
    <property type="match status" value="1"/>
</dbReference>
<dbReference type="Proteomes" id="UP001239083">
    <property type="component" value="Unassembled WGS sequence"/>
</dbReference>
<keyword evidence="8" id="KW-1185">Reference proteome</keyword>
<evidence type="ECO:0000256" key="1">
    <source>
        <dbReference type="ARBA" id="ARBA00009913"/>
    </source>
</evidence>
<keyword evidence="3" id="KW-0238">DNA-binding</keyword>
<accession>A0ABU0RFF9</accession>
<gene>
    <name evidence="7" type="ORF">QFZ26_003334</name>
</gene>
<keyword evidence="2" id="KW-0229">DNA integration</keyword>
<evidence type="ECO:0000256" key="5">
    <source>
        <dbReference type="PROSITE-ProRule" id="PRU10137"/>
    </source>
</evidence>
<dbReference type="EMBL" id="JAUSYY010000001">
    <property type="protein sequence ID" value="MDQ0895779.1"/>
    <property type="molecule type" value="Genomic_DNA"/>
</dbReference>
<reference evidence="7 8" key="1">
    <citation type="submission" date="2023-07" db="EMBL/GenBank/DDBJ databases">
        <title>Comparative genomics of wheat-associated soil bacteria to identify genetic determinants of phenazine resistance.</title>
        <authorList>
            <person name="Mouncey N."/>
        </authorList>
    </citation>
    <scope>NUCLEOTIDE SEQUENCE [LARGE SCALE GENOMIC DNA]</scope>
    <source>
        <strain evidence="7 8">V3I3</strain>
    </source>
</reference>
<dbReference type="InterPro" id="IPR036162">
    <property type="entry name" value="Resolvase-like_N_sf"/>
</dbReference>
<comment type="similarity">
    <text evidence="1">Belongs to the site-specific recombinase resolvase family.</text>
</comment>
<dbReference type="RefSeq" id="WP_307044134.1">
    <property type="nucleotide sequence ID" value="NZ_JAUSYY010000001.1"/>
</dbReference>
<dbReference type="Pfam" id="PF00239">
    <property type="entry name" value="Resolvase"/>
    <property type="match status" value="1"/>
</dbReference>
<evidence type="ECO:0000256" key="4">
    <source>
        <dbReference type="ARBA" id="ARBA00023172"/>
    </source>
</evidence>
<evidence type="ECO:0000256" key="3">
    <source>
        <dbReference type="ARBA" id="ARBA00023125"/>
    </source>
</evidence>
<dbReference type="SUPFAM" id="SSF53041">
    <property type="entry name" value="Resolvase-like"/>
    <property type="match status" value="1"/>
</dbReference>
<evidence type="ECO:0000313" key="7">
    <source>
        <dbReference type="EMBL" id="MDQ0895779.1"/>
    </source>
</evidence>
<dbReference type="PROSITE" id="PS00397">
    <property type="entry name" value="RECOMBINASES_1"/>
    <property type="match status" value="1"/>
</dbReference>
<keyword evidence="4" id="KW-0233">DNA recombination</keyword>
<protein>
    <submittedName>
        <fullName evidence="7">DNA invertase Pin-like site-specific DNA recombinase</fullName>
    </submittedName>
</protein>
<proteinExistence type="inferred from homology"/>